<dbReference type="EMBL" id="DS995703">
    <property type="protein sequence ID" value="EEQ30013.1"/>
    <property type="molecule type" value="Genomic_DNA"/>
</dbReference>
<dbReference type="SMART" id="SM00066">
    <property type="entry name" value="GAL4"/>
    <property type="match status" value="1"/>
</dbReference>
<proteinExistence type="predicted"/>
<sequence>MSHQKRTACDRCRAHKLRCVREDPTTGVRDASKCTRCARAGVSCVIGRSTRMSVNEFWVNPMCDDWNQDPLYIGMVDSEDRNHTLFEDLSGESKLKSPAPMLPPSSPTATESPAESHITPTNKRIQVMCALAALVSNLTEHLQSISDGQHSATRFIIGDIQKFLSILDDIPATNRGDGIMPGPTLLIAICYTIIVWILRHACEGLPGHLQQLSGNESGELQAILGLSAPVDNPGLQAALRVQMILYLLNRAENFLNKSHSEQTETSSTASGLLRSIMRLDETKRDVVALRKDMERISRNLGL</sequence>
<dbReference type="InterPro" id="IPR001138">
    <property type="entry name" value="Zn2Cys6_DnaBD"/>
</dbReference>
<evidence type="ECO:0000256" key="2">
    <source>
        <dbReference type="ARBA" id="ARBA00023125"/>
    </source>
</evidence>
<feature type="region of interest" description="Disordered" evidence="5">
    <location>
        <begin position="93"/>
        <end position="117"/>
    </location>
</feature>
<evidence type="ECO:0000256" key="3">
    <source>
        <dbReference type="ARBA" id="ARBA00023163"/>
    </source>
</evidence>
<feature type="compositionally biased region" description="Low complexity" evidence="5">
    <location>
        <begin position="107"/>
        <end position="116"/>
    </location>
</feature>
<dbReference type="CDD" id="cd00067">
    <property type="entry name" value="GAL4"/>
    <property type="match status" value="1"/>
</dbReference>
<name>C5FJZ1_ARTOC</name>
<keyword evidence="2" id="KW-0238">DNA-binding</keyword>
<dbReference type="SUPFAM" id="SSF57701">
    <property type="entry name" value="Zn2/Cys6 DNA-binding domain"/>
    <property type="match status" value="1"/>
</dbReference>
<accession>C5FJZ1</accession>
<feature type="domain" description="Zn(2)-C6 fungal-type" evidence="6">
    <location>
        <begin position="8"/>
        <end position="46"/>
    </location>
</feature>
<dbReference type="VEuPathDB" id="FungiDB:MCYG_02832"/>
<dbReference type="AlphaFoldDB" id="C5FJZ1"/>
<dbReference type="Pfam" id="PF00172">
    <property type="entry name" value="Zn_clus"/>
    <property type="match status" value="1"/>
</dbReference>
<dbReference type="RefSeq" id="XP_002847326.1">
    <property type="nucleotide sequence ID" value="XM_002847280.1"/>
</dbReference>
<evidence type="ECO:0000256" key="1">
    <source>
        <dbReference type="ARBA" id="ARBA00023015"/>
    </source>
</evidence>
<reference evidence="8" key="1">
    <citation type="journal article" date="2012" name="MBio">
        <title>Comparative genome analysis of Trichophyton rubrum and related dermatophytes reveals candidate genes involved in infection.</title>
        <authorList>
            <person name="Martinez D.A."/>
            <person name="Oliver B.G."/>
            <person name="Graeser Y."/>
            <person name="Goldberg J.M."/>
            <person name="Li W."/>
            <person name="Martinez-Rossi N.M."/>
            <person name="Monod M."/>
            <person name="Shelest E."/>
            <person name="Barton R.C."/>
            <person name="Birch E."/>
            <person name="Brakhage A.A."/>
            <person name="Chen Z."/>
            <person name="Gurr S.J."/>
            <person name="Heiman D."/>
            <person name="Heitman J."/>
            <person name="Kosti I."/>
            <person name="Rossi A."/>
            <person name="Saif S."/>
            <person name="Samalova M."/>
            <person name="Saunders C.W."/>
            <person name="Shea T."/>
            <person name="Summerbell R.C."/>
            <person name="Xu J."/>
            <person name="Young S."/>
            <person name="Zeng Q."/>
            <person name="Birren B.W."/>
            <person name="Cuomo C.A."/>
            <person name="White T.C."/>
        </authorList>
    </citation>
    <scope>NUCLEOTIDE SEQUENCE [LARGE SCALE GENOMIC DNA]</scope>
    <source>
        <strain evidence="8">ATCC MYA-4605 / CBS 113480</strain>
    </source>
</reference>
<protein>
    <recommendedName>
        <fullName evidence="6">Zn(2)-C6 fungal-type domain-containing protein</fullName>
    </recommendedName>
</protein>
<evidence type="ECO:0000313" key="7">
    <source>
        <dbReference type="EMBL" id="EEQ30013.1"/>
    </source>
</evidence>
<dbReference type="PROSITE" id="PS50048">
    <property type="entry name" value="ZN2_CY6_FUNGAL_2"/>
    <property type="match status" value="1"/>
</dbReference>
<dbReference type="Proteomes" id="UP000002035">
    <property type="component" value="Unassembled WGS sequence"/>
</dbReference>
<keyword evidence="3" id="KW-0804">Transcription</keyword>
<evidence type="ECO:0000256" key="5">
    <source>
        <dbReference type="SAM" id="MobiDB-lite"/>
    </source>
</evidence>
<keyword evidence="4" id="KW-0539">Nucleus</keyword>
<dbReference type="Gene3D" id="4.10.240.10">
    <property type="entry name" value="Zn(2)-C6 fungal-type DNA-binding domain"/>
    <property type="match status" value="1"/>
</dbReference>
<dbReference type="OrthoDB" id="4222821at2759"/>
<dbReference type="GeneID" id="9224709"/>
<gene>
    <name evidence="7" type="ORF">MCYG_02832</name>
</gene>
<dbReference type="GO" id="GO:0003677">
    <property type="term" value="F:DNA binding"/>
    <property type="evidence" value="ECO:0007669"/>
    <property type="project" value="UniProtKB-KW"/>
</dbReference>
<dbReference type="HOGENOM" id="CLU_921259_0_0_1"/>
<organism evidence="7 8">
    <name type="scientific">Arthroderma otae (strain ATCC MYA-4605 / CBS 113480)</name>
    <name type="common">Microsporum canis</name>
    <dbReference type="NCBI Taxonomy" id="554155"/>
    <lineage>
        <taxon>Eukaryota</taxon>
        <taxon>Fungi</taxon>
        <taxon>Dikarya</taxon>
        <taxon>Ascomycota</taxon>
        <taxon>Pezizomycotina</taxon>
        <taxon>Eurotiomycetes</taxon>
        <taxon>Eurotiomycetidae</taxon>
        <taxon>Onygenales</taxon>
        <taxon>Arthrodermataceae</taxon>
        <taxon>Microsporum</taxon>
    </lineage>
</organism>
<keyword evidence="1" id="KW-0805">Transcription regulation</keyword>
<dbReference type="InterPro" id="IPR036864">
    <property type="entry name" value="Zn2-C6_fun-type_DNA-bd_sf"/>
</dbReference>
<keyword evidence="8" id="KW-1185">Reference proteome</keyword>
<evidence type="ECO:0000313" key="8">
    <source>
        <dbReference type="Proteomes" id="UP000002035"/>
    </source>
</evidence>
<evidence type="ECO:0000259" key="6">
    <source>
        <dbReference type="PROSITE" id="PS50048"/>
    </source>
</evidence>
<evidence type="ECO:0000256" key="4">
    <source>
        <dbReference type="ARBA" id="ARBA00023242"/>
    </source>
</evidence>
<dbReference type="GO" id="GO:0000981">
    <property type="term" value="F:DNA-binding transcription factor activity, RNA polymerase II-specific"/>
    <property type="evidence" value="ECO:0007669"/>
    <property type="project" value="InterPro"/>
</dbReference>
<dbReference type="GO" id="GO:0008270">
    <property type="term" value="F:zinc ion binding"/>
    <property type="evidence" value="ECO:0007669"/>
    <property type="project" value="InterPro"/>
</dbReference>